<dbReference type="GO" id="GO:0016491">
    <property type="term" value="F:oxidoreductase activity"/>
    <property type="evidence" value="ECO:0007669"/>
    <property type="project" value="UniProtKB-KW"/>
</dbReference>
<evidence type="ECO:0008006" key="3">
    <source>
        <dbReference type="Google" id="ProtNLM"/>
    </source>
</evidence>
<organism evidence="2">
    <name type="scientific">Trichophyton rubrum CBS 288.86</name>
    <dbReference type="NCBI Taxonomy" id="1215330"/>
    <lineage>
        <taxon>Eukaryota</taxon>
        <taxon>Fungi</taxon>
        <taxon>Dikarya</taxon>
        <taxon>Ascomycota</taxon>
        <taxon>Pezizomycotina</taxon>
        <taxon>Eurotiomycetes</taxon>
        <taxon>Eurotiomycetidae</taxon>
        <taxon>Onygenales</taxon>
        <taxon>Arthrodermataceae</taxon>
        <taxon>Trichophyton</taxon>
    </lineage>
</organism>
<dbReference type="Pfam" id="PF00106">
    <property type="entry name" value="adh_short"/>
    <property type="match status" value="1"/>
</dbReference>
<dbReference type="PRINTS" id="PR00081">
    <property type="entry name" value="GDHRDH"/>
</dbReference>
<evidence type="ECO:0000313" key="2">
    <source>
        <dbReference type="EMBL" id="EZF56200.1"/>
    </source>
</evidence>
<evidence type="ECO:0000256" key="1">
    <source>
        <dbReference type="ARBA" id="ARBA00023002"/>
    </source>
</evidence>
<name>A0A022WCR9_TRIRU</name>
<dbReference type="AlphaFoldDB" id="A0A022WCR9"/>
<dbReference type="PANTHER" id="PTHR43157:SF22">
    <property type="entry name" value="SHORT-CHAIN DEHYDROGENASE_REDUCTASE PHMF"/>
    <property type="match status" value="1"/>
</dbReference>
<dbReference type="OrthoDB" id="542013at2759"/>
<reference evidence="2" key="1">
    <citation type="submission" date="2014-02" db="EMBL/GenBank/DDBJ databases">
        <title>The Genome Sequence of Trichophyton rubrum (morphotype fischeri) CBS 288.86.</title>
        <authorList>
            <consortium name="The Broad Institute Genomics Platform"/>
            <person name="Cuomo C.A."/>
            <person name="White T.C."/>
            <person name="Graser Y."/>
            <person name="Martinez-Rossi N."/>
            <person name="Heitman J."/>
            <person name="Young S.K."/>
            <person name="Zeng Q."/>
            <person name="Gargeya S."/>
            <person name="Abouelleil A."/>
            <person name="Alvarado L."/>
            <person name="Chapman S.B."/>
            <person name="Gainer-Dewar J."/>
            <person name="Goldberg J."/>
            <person name="Griggs A."/>
            <person name="Gujja S."/>
            <person name="Hansen M."/>
            <person name="Howarth C."/>
            <person name="Imamovic A."/>
            <person name="Larimer J."/>
            <person name="Martinez D."/>
            <person name="Murphy C."/>
            <person name="Pearson M.D."/>
            <person name="Persinoti G."/>
            <person name="Poon T."/>
            <person name="Priest M."/>
            <person name="Roberts A.D."/>
            <person name="Saif S."/>
            <person name="Shea T.D."/>
            <person name="Sykes S.N."/>
            <person name="Wortman J."/>
            <person name="Nusbaum C."/>
            <person name="Birren B."/>
        </authorList>
    </citation>
    <scope>NUCLEOTIDE SEQUENCE [LARGE SCALE GENOMIC DNA]</scope>
    <source>
        <strain evidence="2">CBS 288.86</strain>
    </source>
</reference>
<dbReference type="InterPro" id="IPR036291">
    <property type="entry name" value="NAD(P)-bd_dom_sf"/>
</dbReference>
<accession>A0A022WCR9</accession>
<protein>
    <recommendedName>
        <fullName evidence="3">Short-chain dehydrogenase/reductase</fullName>
    </recommendedName>
</protein>
<sequence>MFLVGFGRLIQGRLFPPANPTASLEGKTVLLTGGTSGLGLEAAIKYINLGVSSLIIACRSIERGNEAKKVIEQRTKRASSPASFDIQIWPLDMASYQSVTSFAQKINNEVPRLDIALLNAGVMHRKYTLTPDGWEETLQVNALSTALLGLLLLPKLRESRDAATGAPAHLTFVSSGSYRHAKAGELQPDGANSILLHLNSEENFRAHSQYRLSKVIVEYTAKRIAGLTRCDDGSLGVIVNSACPGFCRSRLGREYDAWHERMFVAVFELIFGRTSEQGSRTLVSATMLGEESHGKWWRSDQYPDISATLTGTSEGKVLQIRAWEEIVGELKLRSPEVERLGRRN</sequence>
<keyword evidence="1" id="KW-0560">Oxidoreductase</keyword>
<dbReference type="PANTHER" id="PTHR43157">
    <property type="entry name" value="PHOSPHATIDYLINOSITOL-GLYCAN BIOSYNTHESIS CLASS F PROTEIN-RELATED"/>
    <property type="match status" value="1"/>
</dbReference>
<dbReference type="Proteomes" id="UP000023758">
    <property type="component" value="Unassembled WGS sequence"/>
</dbReference>
<dbReference type="InterPro" id="IPR002347">
    <property type="entry name" value="SDR_fam"/>
</dbReference>
<gene>
    <name evidence="2" type="ORF">H103_01439</name>
</gene>
<dbReference type="EMBL" id="KK207727">
    <property type="protein sequence ID" value="EZF56200.1"/>
    <property type="molecule type" value="Genomic_DNA"/>
</dbReference>
<proteinExistence type="predicted"/>
<dbReference type="Gene3D" id="3.40.50.720">
    <property type="entry name" value="NAD(P)-binding Rossmann-like Domain"/>
    <property type="match status" value="1"/>
</dbReference>
<dbReference type="SUPFAM" id="SSF51735">
    <property type="entry name" value="NAD(P)-binding Rossmann-fold domains"/>
    <property type="match status" value="1"/>
</dbReference>
<dbReference type="HOGENOM" id="CLU_010194_44_4_1"/>